<protein>
    <submittedName>
        <fullName evidence="1">Uncharacterized protein</fullName>
    </submittedName>
</protein>
<dbReference type="EMBL" id="BMAC01000038">
    <property type="protein sequence ID" value="GFP82173.1"/>
    <property type="molecule type" value="Genomic_DNA"/>
</dbReference>
<comment type="caution">
    <text evidence="1">The sequence shown here is derived from an EMBL/GenBank/DDBJ whole genome shotgun (WGS) entry which is preliminary data.</text>
</comment>
<dbReference type="InterPro" id="IPR007541">
    <property type="entry name" value="Uncharacterised_BSP"/>
</dbReference>
<organism evidence="1 2">
    <name type="scientific">Phtheirospermum japonicum</name>
    <dbReference type="NCBI Taxonomy" id="374723"/>
    <lineage>
        <taxon>Eukaryota</taxon>
        <taxon>Viridiplantae</taxon>
        <taxon>Streptophyta</taxon>
        <taxon>Embryophyta</taxon>
        <taxon>Tracheophyta</taxon>
        <taxon>Spermatophyta</taxon>
        <taxon>Magnoliopsida</taxon>
        <taxon>eudicotyledons</taxon>
        <taxon>Gunneridae</taxon>
        <taxon>Pentapetalae</taxon>
        <taxon>asterids</taxon>
        <taxon>lamiids</taxon>
        <taxon>Lamiales</taxon>
        <taxon>Orobanchaceae</taxon>
        <taxon>Orobanchaceae incertae sedis</taxon>
        <taxon>Phtheirospermum</taxon>
    </lineage>
</organism>
<gene>
    <name evidence="1" type="ORF">PHJA_000360600</name>
</gene>
<name>A0A830BCR7_9LAMI</name>
<keyword evidence="2" id="KW-1185">Reference proteome</keyword>
<proteinExistence type="predicted"/>
<accession>A0A830BCR7</accession>
<evidence type="ECO:0000313" key="2">
    <source>
        <dbReference type="Proteomes" id="UP000653305"/>
    </source>
</evidence>
<dbReference type="OrthoDB" id="891726at2759"/>
<dbReference type="Proteomes" id="UP000653305">
    <property type="component" value="Unassembled WGS sequence"/>
</dbReference>
<dbReference type="Pfam" id="PF04450">
    <property type="entry name" value="BSP"/>
    <property type="match status" value="1"/>
</dbReference>
<evidence type="ECO:0000313" key="1">
    <source>
        <dbReference type="EMBL" id="GFP82173.1"/>
    </source>
</evidence>
<reference evidence="1" key="1">
    <citation type="submission" date="2020-07" db="EMBL/GenBank/DDBJ databases">
        <title>Ethylene signaling mediates host invasion by parasitic plants.</title>
        <authorList>
            <person name="Yoshida S."/>
        </authorList>
    </citation>
    <scope>NUCLEOTIDE SEQUENCE</scope>
    <source>
        <strain evidence="1">Okayama</strain>
    </source>
</reference>
<sequence>MCRVWQFNGNGHTPEYLSSGIADYTRLKAKLVPSGWVKPGGGEHWDDGKDVTARFLEYCVDLQKEFISDLNKKMMTRYNEKFFAEILGKNVGDIWNEYKANRTLHK</sequence>
<dbReference type="PANTHER" id="PTHR33321:SF21">
    <property type="entry name" value="BASIC SECRETORY PROTEASE"/>
    <property type="match status" value="1"/>
</dbReference>
<dbReference type="PANTHER" id="PTHR33321">
    <property type="match status" value="1"/>
</dbReference>
<dbReference type="AlphaFoldDB" id="A0A830BCR7"/>